<dbReference type="HOGENOM" id="CLU_2120175_0_0_5"/>
<evidence type="ECO:0000313" key="3">
    <source>
        <dbReference type="Proteomes" id="UP000002417"/>
    </source>
</evidence>
<protein>
    <submittedName>
        <fullName evidence="2">Uncharacterized protein</fullName>
    </submittedName>
</protein>
<organism evidence="2 3">
    <name type="scientific">Xanthobacter autotrophicus (strain ATCC BAA-1158 / Py2)</name>
    <dbReference type="NCBI Taxonomy" id="78245"/>
    <lineage>
        <taxon>Bacteria</taxon>
        <taxon>Pseudomonadati</taxon>
        <taxon>Pseudomonadota</taxon>
        <taxon>Alphaproteobacteria</taxon>
        <taxon>Hyphomicrobiales</taxon>
        <taxon>Xanthobacteraceae</taxon>
        <taxon>Xanthobacter</taxon>
    </lineage>
</organism>
<feature type="region of interest" description="Disordered" evidence="1">
    <location>
        <begin position="83"/>
        <end position="114"/>
    </location>
</feature>
<evidence type="ECO:0000313" key="2">
    <source>
        <dbReference type="EMBL" id="ABS65505.1"/>
    </source>
</evidence>
<reference evidence="2 3" key="1">
    <citation type="submission" date="2007-07" db="EMBL/GenBank/DDBJ databases">
        <title>Complete sequence of chromosome of Xanthobacter autotrophicus Py2.</title>
        <authorList>
            <consortium name="US DOE Joint Genome Institute"/>
            <person name="Copeland A."/>
            <person name="Lucas S."/>
            <person name="Lapidus A."/>
            <person name="Barry K."/>
            <person name="Glavina del Rio T."/>
            <person name="Hammon N."/>
            <person name="Israni S."/>
            <person name="Dalin E."/>
            <person name="Tice H."/>
            <person name="Pitluck S."/>
            <person name="Sims D."/>
            <person name="Brettin T."/>
            <person name="Bruce D."/>
            <person name="Detter J.C."/>
            <person name="Han C."/>
            <person name="Tapia R."/>
            <person name="Brainard J."/>
            <person name="Schmutz J."/>
            <person name="Larimer F."/>
            <person name="Land M."/>
            <person name="Hauser L."/>
            <person name="Kyrpides N."/>
            <person name="Kim E."/>
            <person name="Ensigns S.A."/>
            <person name="Richardson P."/>
        </authorList>
    </citation>
    <scope>NUCLEOTIDE SEQUENCE [LARGE SCALE GENOMIC DNA]</scope>
    <source>
        <strain evidence="3">ATCC BAA-1158 / Py2</strain>
    </source>
</reference>
<proteinExistence type="predicted"/>
<dbReference type="OrthoDB" id="7876422at2"/>
<feature type="region of interest" description="Disordered" evidence="1">
    <location>
        <begin position="1"/>
        <end position="26"/>
    </location>
</feature>
<evidence type="ECO:0000256" key="1">
    <source>
        <dbReference type="SAM" id="MobiDB-lite"/>
    </source>
</evidence>
<gene>
    <name evidence="2" type="ordered locus">Xaut_0247</name>
</gene>
<dbReference type="Proteomes" id="UP000002417">
    <property type="component" value="Chromosome"/>
</dbReference>
<sequence length="114" mass="12295">MKSDFGQNAGSPLAEEEAVPPRPAARPSLTFDAALYDRYLAESGLSQEQKREFLETLWAIIVGFVELGFGVDPVAHALLGCGRDEETGPPDEGSVVLWEGDAKAEETQQEGDDT</sequence>
<name>A7IBW2_XANP2</name>
<accession>A7IBW2</accession>
<keyword evidence="3" id="KW-1185">Reference proteome</keyword>
<feature type="compositionally biased region" description="Polar residues" evidence="1">
    <location>
        <begin position="1"/>
        <end position="10"/>
    </location>
</feature>
<dbReference type="EMBL" id="CP000781">
    <property type="protein sequence ID" value="ABS65505.1"/>
    <property type="molecule type" value="Genomic_DNA"/>
</dbReference>
<dbReference type="AlphaFoldDB" id="A7IBW2"/>
<dbReference type="STRING" id="78245.Xaut_0247"/>
<dbReference type="eggNOG" id="ENOG5033CHS">
    <property type="taxonomic scope" value="Bacteria"/>
</dbReference>
<dbReference type="KEGG" id="xau:Xaut_0247"/>